<dbReference type="EMBL" id="JACGWM010000008">
    <property type="protein sequence ID" value="KAL0357420.1"/>
    <property type="molecule type" value="Genomic_DNA"/>
</dbReference>
<evidence type="ECO:0000256" key="2">
    <source>
        <dbReference type="ARBA" id="ARBA00022840"/>
    </source>
</evidence>
<dbReference type="Gene3D" id="1.10.10.10">
    <property type="entry name" value="Winged helix-like DNA-binding domain superfamily/Winged helix DNA-binding domain"/>
    <property type="match status" value="1"/>
</dbReference>
<reference evidence="4" key="1">
    <citation type="submission" date="2020-06" db="EMBL/GenBank/DDBJ databases">
        <authorList>
            <person name="Li T."/>
            <person name="Hu X."/>
            <person name="Zhang T."/>
            <person name="Song X."/>
            <person name="Zhang H."/>
            <person name="Dai N."/>
            <person name="Sheng W."/>
            <person name="Hou X."/>
            <person name="Wei L."/>
        </authorList>
    </citation>
    <scope>NUCLEOTIDE SEQUENCE</scope>
    <source>
        <strain evidence="4">KEN8</strain>
        <tissue evidence="4">Leaf</tissue>
    </source>
</reference>
<evidence type="ECO:0000313" key="4">
    <source>
        <dbReference type="EMBL" id="KAL0357420.1"/>
    </source>
</evidence>
<gene>
    <name evidence="4" type="ORF">Scaly_1427700</name>
</gene>
<protein>
    <submittedName>
        <fullName evidence="4">Disease resistance protein RPH8A</fullName>
    </submittedName>
</protein>
<accession>A0AAW2PME7</accession>
<keyword evidence="1" id="KW-0547">Nucleotide-binding</keyword>
<name>A0AAW2PME7_9LAMI</name>
<comment type="caution">
    <text evidence="4">The sequence shown here is derived from an EMBL/GenBank/DDBJ whole genome shotgun (WGS) entry which is preliminary data.</text>
</comment>
<dbReference type="Pfam" id="PF23559">
    <property type="entry name" value="WHD_DRP"/>
    <property type="match status" value="1"/>
</dbReference>
<evidence type="ECO:0000259" key="3">
    <source>
        <dbReference type="Pfam" id="PF23559"/>
    </source>
</evidence>
<reference evidence="4" key="2">
    <citation type="journal article" date="2024" name="Plant">
        <title>Genomic evolution and insights into agronomic trait innovations of Sesamum species.</title>
        <authorList>
            <person name="Miao H."/>
            <person name="Wang L."/>
            <person name="Qu L."/>
            <person name="Liu H."/>
            <person name="Sun Y."/>
            <person name="Le M."/>
            <person name="Wang Q."/>
            <person name="Wei S."/>
            <person name="Zheng Y."/>
            <person name="Lin W."/>
            <person name="Duan Y."/>
            <person name="Cao H."/>
            <person name="Xiong S."/>
            <person name="Wang X."/>
            <person name="Wei L."/>
            <person name="Li C."/>
            <person name="Ma Q."/>
            <person name="Ju M."/>
            <person name="Zhao R."/>
            <person name="Li G."/>
            <person name="Mu C."/>
            <person name="Tian Q."/>
            <person name="Mei H."/>
            <person name="Zhang T."/>
            <person name="Gao T."/>
            <person name="Zhang H."/>
        </authorList>
    </citation>
    <scope>NUCLEOTIDE SEQUENCE</scope>
    <source>
        <strain evidence="4">KEN8</strain>
    </source>
</reference>
<evidence type="ECO:0000256" key="1">
    <source>
        <dbReference type="ARBA" id="ARBA00022741"/>
    </source>
</evidence>
<dbReference type="AlphaFoldDB" id="A0AAW2PME7"/>
<dbReference type="InterPro" id="IPR036388">
    <property type="entry name" value="WH-like_DNA-bd_sf"/>
</dbReference>
<feature type="domain" description="Disease resistance protein winged helix" evidence="3">
    <location>
        <begin position="11"/>
        <end position="63"/>
    </location>
</feature>
<dbReference type="InterPro" id="IPR058922">
    <property type="entry name" value="WHD_DRP"/>
</dbReference>
<proteinExistence type="predicted"/>
<organism evidence="4">
    <name type="scientific">Sesamum calycinum</name>
    <dbReference type="NCBI Taxonomy" id="2727403"/>
    <lineage>
        <taxon>Eukaryota</taxon>
        <taxon>Viridiplantae</taxon>
        <taxon>Streptophyta</taxon>
        <taxon>Embryophyta</taxon>
        <taxon>Tracheophyta</taxon>
        <taxon>Spermatophyta</taxon>
        <taxon>Magnoliopsida</taxon>
        <taxon>eudicotyledons</taxon>
        <taxon>Gunneridae</taxon>
        <taxon>Pentapetalae</taxon>
        <taxon>asterids</taxon>
        <taxon>lamiids</taxon>
        <taxon>Lamiales</taxon>
        <taxon>Pedaliaceae</taxon>
        <taxon>Sesamum</taxon>
    </lineage>
</organism>
<keyword evidence="2" id="KW-0067">ATP-binding</keyword>
<sequence length="92" mass="10512">MPPDSSIVGGRGFFKPISGKSLEESAEMYLMDLVDRNLIFIQQQRPEGNVKSCGIHDLVRELCVRKAHEENFLFVKQRSIPGDVHSRRVYAH</sequence>